<keyword evidence="2" id="KW-1185">Reference proteome</keyword>
<dbReference type="EMBL" id="JAHRIO010091725">
    <property type="protein sequence ID" value="MEQ2188896.1"/>
    <property type="molecule type" value="Genomic_DNA"/>
</dbReference>
<dbReference type="Proteomes" id="UP001476798">
    <property type="component" value="Unassembled WGS sequence"/>
</dbReference>
<comment type="caution">
    <text evidence="1">The sequence shown here is derived from an EMBL/GenBank/DDBJ whole genome shotgun (WGS) entry which is preliminary data.</text>
</comment>
<name>A0ABV0PZD9_9TELE</name>
<sequence length="83" mass="9431">LLKPLYMWILCLSLRCYDFVTWLLLQDVLSYTKGWIWGSSAPGLLTRTGVRSCAGGPFDTLCVLVQTQAIICCCPRRYCRLPL</sequence>
<evidence type="ECO:0000313" key="1">
    <source>
        <dbReference type="EMBL" id="MEQ2188896.1"/>
    </source>
</evidence>
<evidence type="ECO:0000313" key="2">
    <source>
        <dbReference type="Proteomes" id="UP001476798"/>
    </source>
</evidence>
<organism evidence="1 2">
    <name type="scientific">Goodea atripinnis</name>
    <dbReference type="NCBI Taxonomy" id="208336"/>
    <lineage>
        <taxon>Eukaryota</taxon>
        <taxon>Metazoa</taxon>
        <taxon>Chordata</taxon>
        <taxon>Craniata</taxon>
        <taxon>Vertebrata</taxon>
        <taxon>Euteleostomi</taxon>
        <taxon>Actinopterygii</taxon>
        <taxon>Neopterygii</taxon>
        <taxon>Teleostei</taxon>
        <taxon>Neoteleostei</taxon>
        <taxon>Acanthomorphata</taxon>
        <taxon>Ovalentaria</taxon>
        <taxon>Atherinomorphae</taxon>
        <taxon>Cyprinodontiformes</taxon>
        <taxon>Goodeidae</taxon>
        <taxon>Goodea</taxon>
    </lineage>
</organism>
<protein>
    <submittedName>
        <fullName evidence="1">Uncharacterized protein</fullName>
    </submittedName>
</protein>
<feature type="non-terminal residue" evidence="1">
    <location>
        <position position="1"/>
    </location>
</feature>
<accession>A0ABV0PZD9</accession>
<gene>
    <name evidence="1" type="ORF">GOODEAATRI_019656</name>
</gene>
<proteinExistence type="predicted"/>
<reference evidence="1 2" key="1">
    <citation type="submission" date="2021-06" db="EMBL/GenBank/DDBJ databases">
        <authorList>
            <person name="Palmer J.M."/>
        </authorList>
    </citation>
    <scope>NUCLEOTIDE SEQUENCE [LARGE SCALE GENOMIC DNA]</scope>
    <source>
        <strain evidence="1 2">GA_2019</strain>
        <tissue evidence="1">Muscle</tissue>
    </source>
</reference>